<name>A0A6I6ETB7_9CLOT</name>
<sequence>MKIGIKYCGGCNPRYDRGAFFSRLKKEIEEKHEFETAVKGTVYDMVLVLCGCTSCCADHSELEAKEEKILITGEEDYGTLLRKIG</sequence>
<proteinExistence type="predicted"/>
<dbReference type="Proteomes" id="UP000422764">
    <property type="component" value="Chromosome"/>
</dbReference>
<dbReference type="AlphaFoldDB" id="A0A6I6ETB7"/>
<protein>
    <submittedName>
        <fullName evidence="1">Uncharacterized protein</fullName>
    </submittedName>
</protein>
<dbReference type="EMBL" id="CP046522">
    <property type="protein sequence ID" value="QGU95593.1"/>
    <property type="molecule type" value="Genomic_DNA"/>
</dbReference>
<evidence type="ECO:0000313" key="1">
    <source>
        <dbReference type="EMBL" id="QGU95593.1"/>
    </source>
</evidence>
<evidence type="ECO:0000313" key="2">
    <source>
        <dbReference type="Proteomes" id="UP000422764"/>
    </source>
</evidence>
<keyword evidence="2" id="KW-1185">Reference proteome</keyword>
<gene>
    <name evidence="1" type="ORF">GOM49_11260</name>
</gene>
<accession>A0A6I6ETB7</accession>
<organism evidence="1 2">
    <name type="scientific">Clostridium bovifaecis</name>
    <dbReference type="NCBI Taxonomy" id="2184719"/>
    <lineage>
        <taxon>Bacteria</taxon>
        <taxon>Bacillati</taxon>
        <taxon>Bacillota</taxon>
        <taxon>Clostridia</taxon>
        <taxon>Eubacteriales</taxon>
        <taxon>Clostridiaceae</taxon>
        <taxon>Clostridium</taxon>
    </lineage>
</organism>
<reference evidence="1 2" key="1">
    <citation type="submission" date="2019-12" db="EMBL/GenBank/DDBJ databases">
        <title>Genome sequenceing of Clostridium bovifaecis.</title>
        <authorList>
            <person name="Yao Y."/>
        </authorList>
    </citation>
    <scope>NUCLEOTIDE SEQUENCE [LARGE SCALE GENOMIC DNA]</scope>
    <source>
        <strain evidence="1 2">BXX</strain>
    </source>
</reference>